<feature type="domain" description="Hydantoinase B/oxoprolinase" evidence="1">
    <location>
        <begin position="9"/>
        <end position="529"/>
    </location>
</feature>
<evidence type="ECO:0000259" key="1">
    <source>
        <dbReference type="Pfam" id="PF02538"/>
    </source>
</evidence>
<keyword evidence="3" id="KW-1185">Reference proteome</keyword>
<protein>
    <submittedName>
        <fullName evidence="2">N-methylhydantoinase B</fullName>
    </submittedName>
</protein>
<dbReference type="InterPro" id="IPR003692">
    <property type="entry name" value="Hydantoinase_B"/>
</dbReference>
<dbReference type="InterPro" id="IPR045079">
    <property type="entry name" value="Oxoprolinase-like"/>
</dbReference>
<dbReference type="GO" id="GO:0017168">
    <property type="term" value="F:5-oxoprolinase (ATP-hydrolyzing) activity"/>
    <property type="evidence" value="ECO:0007669"/>
    <property type="project" value="TreeGrafter"/>
</dbReference>
<proteinExistence type="predicted"/>
<dbReference type="OrthoDB" id="9761586at2"/>
<dbReference type="RefSeq" id="WP_110373485.1">
    <property type="nucleotide sequence ID" value="NZ_JAHBRY010000002.1"/>
</dbReference>
<dbReference type="PANTHER" id="PTHR11365:SF23">
    <property type="entry name" value="HYPOTHETICAL 5-OXOPROLINASE (EUROFUNG)-RELATED"/>
    <property type="match status" value="1"/>
</dbReference>
<comment type="caution">
    <text evidence="2">The sequence shown here is derived from an EMBL/GenBank/DDBJ whole genome shotgun (WGS) entry which is preliminary data.</text>
</comment>
<dbReference type="PANTHER" id="PTHR11365">
    <property type="entry name" value="5-OXOPROLINASE RELATED"/>
    <property type="match status" value="1"/>
</dbReference>
<name>A0A2V3URK4_9HYPH</name>
<dbReference type="Pfam" id="PF02538">
    <property type="entry name" value="Hydantoinase_B"/>
    <property type="match status" value="1"/>
</dbReference>
<dbReference type="AlphaFoldDB" id="A0A2V3URK4"/>
<dbReference type="Proteomes" id="UP000248021">
    <property type="component" value="Unassembled WGS sequence"/>
</dbReference>
<sequence>MSTSYKGPDPVTTEIIRNGFIAATEEMKTNLMRTAYNMIIYEALDFTVGLFDRHGNTVSIGLGLPMFIRGMSETIKAKLAHFGADGIAPGDVLLTNDAYTTGSHLNHMTFSVPIFHDGRLIGFSACMAHWQDIGGTLDGMTTDIFSEGLQMPLVKAWRAGVPNEEILSIIRMNVRLPERAMGDLKAQVAAVRTGEKRFLELVAKYGEAAVDGAIASIFDHGEAVARASVAQIPDGVYEAESFMDDDGIEAGRRIPIRVKVTVAGDAMTIDLTDVGAQVRGFYNSGETAGRSAAQVAFKCLTSGLELPVNDGAFRNLTIVLPAGRVVSAERPAPMRWWMTYPMTVVDTIFKALAPAVPTRVIAGHHADLVIASINGRQPRDNQLYLYLGGLIGGGWGAKMGEDGMSATVAINDGDTHNGPSEQVEAKYPLIVERYALREDSGGAGKYRGGLGTEQVVRARHDIMFNAQIDRVDCRPWGLFGGLSALGNEVRLERDGEVERFPTGKVLSQKLTAGDVYTVCSGGGGGFGSPLERNLADLENDVRQGYVSQKAAAEFYGAVFDKDGRIDRDATALRRADMRRRGLPKDRPFATEDHSDWGGCPYCDRMLWPHPEAEQMAREAAANGLSRWRCC</sequence>
<accession>A0A2V3URK4</accession>
<gene>
    <name evidence="2" type="ORF">C7450_102254</name>
</gene>
<dbReference type="EMBL" id="QJJK01000002">
    <property type="protein sequence ID" value="PXW63339.1"/>
    <property type="molecule type" value="Genomic_DNA"/>
</dbReference>
<dbReference type="GO" id="GO:0006749">
    <property type="term" value="P:glutathione metabolic process"/>
    <property type="evidence" value="ECO:0007669"/>
    <property type="project" value="TreeGrafter"/>
</dbReference>
<organism evidence="2 3">
    <name type="scientific">Chelatococcus asaccharovorans</name>
    <dbReference type="NCBI Taxonomy" id="28210"/>
    <lineage>
        <taxon>Bacteria</taxon>
        <taxon>Pseudomonadati</taxon>
        <taxon>Pseudomonadota</taxon>
        <taxon>Alphaproteobacteria</taxon>
        <taxon>Hyphomicrobiales</taxon>
        <taxon>Chelatococcaceae</taxon>
        <taxon>Chelatococcus</taxon>
    </lineage>
</organism>
<evidence type="ECO:0000313" key="2">
    <source>
        <dbReference type="EMBL" id="PXW63339.1"/>
    </source>
</evidence>
<dbReference type="GO" id="GO:0005829">
    <property type="term" value="C:cytosol"/>
    <property type="evidence" value="ECO:0007669"/>
    <property type="project" value="TreeGrafter"/>
</dbReference>
<reference evidence="2 3" key="1">
    <citation type="submission" date="2018-05" db="EMBL/GenBank/DDBJ databases">
        <title>Genomic Encyclopedia of Type Strains, Phase IV (KMG-IV): sequencing the most valuable type-strain genomes for metagenomic binning, comparative biology and taxonomic classification.</title>
        <authorList>
            <person name="Goeker M."/>
        </authorList>
    </citation>
    <scope>NUCLEOTIDE SEQUENCE [LARGE SCALE GENOMIC DNA]</scope>
    <source>
        <strain evidence="2 3">DSM 6462</strain>
    </source>
</reference>
<evidence type="ECO:0000313" key="3">
    <source>
        <dbReference type="Proteomes" id="UP000248021"/>
    </source>
</evidence>